<keyword evidence="4" id="KW-1185">Reference proteome</keyword>
<dbReference type="InterPro" id="IPR023213">
    <property type="entry name" value="CAT-like_dom_sf"/>
</dbReference>
<dbReference type="PANTHER" id="PTHR31625">
    <property type="match status" value="1"/>
</dbReference>
<dbReference type="Gene3D" id="3.30.559.10">
    <property type="entry name" value="Chloramphenicol acetyltransferase-like domain"/>
    <property type="match status" value="2"/>
</dbReference>
<sequence length="463" mass="51722">MAEHCFIKVLENSHVSPPPGSVPTTSLPLTYFDTIWISCFHMKRLFFYEFPYQTSHFIQNILPNLKTSLSLALQRFFPFAGHLMLPQLPQRPYIHYENGDDFVPFVVAESTAPAEFNHLIGRDHVPLRVEELKRFVPELPPPQPSNGNGACKKQPLMAVQVTIFPNVGVSIGVTFSHIAADGRAFAHFTKSWAAICKSKGDSTFVNISPPDYRRDLIQDPNGIWSIFLKLHNDSKPRVNISAPDVVRLSPVLTKPRVETLKNRVALKFVEENEKDEPRLSTFVVTIAFIWVCLIKLYQSNNKSHDIHGTYVLVFLADCRDRLRLPANYFGNCLKPIVVAVKASEIGVRNGVLAAAKAIGNAIKGFEKEPLKGVESWLSRAREVVSEGQYYVSIAGSPKLRVYETDFGFGRPIKSDVVHIASQSSISMAETRDEEGGVELGLALPLADVDKFNAIFEQGLFNLS</sequence>
<dbReference type="Pfam" id="PF02458">
    <property type="entry name" value="Transferase"/>
    <property type="match status" value="1"/>
</dbReference>
<dbReference type="OrthoDB" id="1862401at2759"/>
<dbReference type="Proteomes" id="UP001165190">
    <property type="component" value="Unassembled WGS sequence"/>
</dbReference>
<dbReference type="GO" id="GO:0016747">
    <property type="term" value="F:acyltransferase activity, transferring groups other than amino-acyl groups"/>
    <property type="evidence" value="ECO:0007669"/>
    <property type="project" value="UniProtKB-ARBA"/>
</dbReference>
<evidence type="ECO:0000313" key="4">
    <source>
        <dbReference type="Proteomes" id="UP001165190"/>
    </source>
</evidence>
<organism evidence="3 4">
    <name type="scientific">Hibiscus trionum</name>
    <name type="common">Flower of an hour</name>
    <dbReference type="NCBI Taxonomy" id="183268"/>
    <lineage>
        <taxon>Eukaryota</taxon>
        <taxon>Viridiplantae</taxon>
        <taxon>Streptophyta</taxon>
        <taxon>Embryophyta</taxon>
        <taxon>Tracheophyta</taxon>
        <taxon>Spermatophyta</taxon>
        <taxon>Magnoliopsida</taxon>
        <taxon>eudicotyledons</taxon>
        <taxon>Gunneridae</taxon>
        <taxon>Pentapetalae</taxon>
        <taxon>rosids</taxon>
        <taxon>malvids</taxon>
        <taxon>Malvales</taxon>
        <taxon>Malvaceae</taxon>
        <taxon>Malvoideae</taxon>
        <taxon>Hibiscus</taxon>
    </lineage>
</organism>
<dbReference type="InterPro" id="IPR051504">
    <property type="entry name" value="Plant_metabolite_acyltrans"/>
</dbReference>
<protein>
    <submittedName>
        <fullName evidence="3">Uncharacterized protein</fullName>
    </submittedName>
</protein>
<accession>A0A9W7LWK9</accession>
<proteinExistence type="predicted"/>
<evidence type="ECO:0000256" key="2">
    <source>
        <dbReference type="ARBA" id="ARBA00023315"/>
    </source>
</evidence>
<comment type="caution">
    <text evidence="3">The sequence shown here is derived from an EMBL/GenBank/DDBJ whole genome shotgun (WGS) entry which is preliminary data.</text>
</comment>
<reference evidence="3" key="1">
    <citation type="submission" date="2023-05" db="EMBL/GenBank/DDBJ databases">
        <title>Genome and transcriptome analyses reveal genes involved in the formation of fine ridges on petal epidermal cells in Hibiscus trionum.</title>
        <authorList>
            <person name="Koshimizu S."/>
            <person name="Masuda S."/>
            <person name="Ishii T."/>
            <person name="Shirasu K."/>
            <person name="Hoshino A."/>
            <person name="Arita M."/>
        </authorList>
    </citation>
    <scope>NUCLEOTIDE SEQUENCE</scope>
    <source>
        <strain evidence="3">Hamamatsu line</strain>
    </source>
</reference>
<keyword evidence="2" id="KW-0012">Acyltransferase</keyword>
<keyword evidence="1" id="KW-0808">Transferase</keyword>
<gene>
    <name evidence="3" type="ORF">HRI_001537400</name>
</gene>
<evidence type="ECO:0000313" key="3">
    <source>
        <dbReference type="EMBL" id="GMI78681.1"/>
    </source>
</evidence>
<name>A0A9W7LWK9_HIBTR</name>
<dbReference type="EMBL" id="BSYR01000016">
    <property type="protein sequence ID" value="GMI78681.1"/>
    <property type="molecule type" value="Genomic_DNA"/>
</dbReference>
<dbReference type="AlphaFoldDB" id="A0A9W7LWK9"/>
<evidence type="ECO:0000256" key="1">
    <source>
        <dbReference type="ARBA" id="ARBA00022679"/>
    </source>
</evidence>